<dbReference type="AlphaFoldDB" id="A0A2M7GC44"/>
<feature type="domain" description="ChrR-like cupin" evidence="1">
    <location>
        <begin position="13"/>
        <end position="112"/>
    </location>
</feature>
<dbReference type="CDD" id="cd20303">
    <property type="entry name" value="cupin_ChrR_1"/>
    <property type="match status" value="1"/>
</dbReference>
<reference evidence="2 3" key="1">
    <citation type="submission" date="2017-09" db="EMBL/GenBank/DDBJ databases">
        <title>Depth-based differentiation of microbial function through sediment-hosted aquifers and enrichment of novel symbionts in the deep terrestrial subsurface.</title>
        <authorList>
            <person name="Probst A.J."/>
            <person name="Ladd B."/>
            <person name="Jarett J.K."/>
            <person name="Geller-Mcgrath D.E."/>
            <person name="Sieber C.M."/>
            <person name="Emerson J.B."/>
            <person name="Anantharaman K."/>
            <person name="Thomas B.C."/>
            <person name="Malmstrom R."/>
            <person name="Stieglmeier M."/>
            <person name="Klingl A."/>
            <person name="Woyke T."/>
            <person name="Ryan C.M."/>
            <person name="Banfield J.F."/>
        </authorList>
    </citation>
    <scope>NUCLEOTIDE SEQUENCE [LARGE SCALE GENOMIC DNA]</scope>
    <source>
        <strain evidence="2">CG17_big_fil_post_rev_8_21_14_2_50_48_46</strain>
    </source>
</reference>
<evidence type="ECO:0000313" key="2">
    <source>
        <dbReference type="EMBL" id="PIW19513.1"/>
    </source>
</evidence>
<proteinExistence type="predicted"/>
<dbReference type="EMBL" id="PFFQ01000004">
    <property type="protein sequence ID" value="PIW19513.1"/>
    <property type="molecule type" value="Genomic_DNA"/>
</dbReference>
<dbReference type="InterPro" id="IPR014710">
    <property type="entry name" value="RmlC-like_jellyroll"/>
</dbReference>
<dbReference type="Pfam" id="PF12973">
    <property type="entry name" value="Cupin_7"/>
    <property type="match status" value="1"/>
</dbReference>
<dbReference type="InterPro" id="IPR025979">
    <property type="entry name" value="ChrR-like_cupin_dom"/>
</dbReference>
<comment type="caution">
    <text evidence="2">The sequence shown here is derived from an EMBL/GenBank/DDBJ whole genome shotgun (WGS) entry which is preliminary data.</text>
</comment>
<organism evidence="2 3">
    <name type="scientific">bacterium (Candidatus Blackallbacteria) CG17_big_fil_post_rev_8_21_14_2_50_48_46</name>
    <dbReference type="NCBI Taxonomy" id="2014261"/>
    <lineage>
        <taxon>Bacteria</taxon>
        <taxon>Candidatus Blackallbacteria</taxon>
    </lineage>
</organism>
<name>A0A2M7GC44_9BACT</name>
<accession>A0A2M7GC44</accession>
<dbReference type="InterPro" id="IPR011051">
    <property type="entry name" value="RmlC_Cupin_sf"/>
</dbReference>
<gene>
    <name evidence="2" type="ORF">COW36_01350</name>
</gene>
<evidence type="ECO:0000313" key="3">
    <source>
        <dbReference type="Proteomes" id="UP000231019"/>
    </source>
</evidence>
<dbReference type="Proteomes" id="UP000231019">
    <property type="component" value="Unassembled WGS sequence"/>
</dbReference>
<dbReference type="Gene3D" id="2.60.120.10">
    <property type="entry name" value="Jelly Rolls"/>
    <property type="match status" value="1"/>
</dbReference>
<protein>
    <submittedName>
        <fullName evidence="2">Cupin</fullName>
    </submittedName>
</protein>
<sequence>MQIRLNFSEPVCLPSEQAEWVPSPGGEVLRWRLEREGAEQGLVTSLVRYPSGSEFPAHTHGGGEEFLVLEGVFSDQAGDYPVGTYVRNPIGSHHAPFSRQGCVILVKLWQMQEPEPRTVLHLTDAPVQKLWASAAERVEVRVLQQGESLSLAGAEALLLSGRLGCGSQALTPWSWVRSPQHTPFELQAQEASWIWLKWRADLGACLRC</sequence>
<dbReference type="SUPFAM" id="SSF51182">
    <property type="entry name" value="RmlC-like cupins"/>
    <property type="match status" value="1"/>
</dbReference>
<evidence type="ECO:0000259" key="1">
    <source>
        <dbReference type="Pfam" id="PF12973"/>
    </source>
</evidence>